<evidence type="ECO:0000313" key="2">
    <source>
        <dbReference type="EMBL" id="GFH11715.1"/>
    </source>
</evidence>
<gene>
    <name evidence="2" type="ORF">HaLaN_07260</name>
</gene>
<proteinExistence type="predicted"/>
<protein>
    <submittedName>
        <fullName evidence="2">Uncharacterized protein</fullName>
    </submittedName>
</protein>
<dbReference type="EMBL" id="BLLF01000428">
    <property type="protein sequence ID" value="GFH11715.1"/>
    <property type="molecule type" value="Genomic_DNA"/>
</dbReference>
<organism evidence="2 3">
    <name type="scientific">Haematococcus lacustris</name>
    <name type="common">Green alga</name>
    <name type="synonym">Haematococcus pluvialis</name>
    <dbReference type="NCBI Taxonomy" id="44745"/>
    <lineage>
        <taxon>Eukaryota</taxon>
        <taxon>Viridiplantae</taxon>
        <taxon>Chlorophyta</taxon>
        <taxon>core chlorophytes</taxon>
        <taxon>Chlorophyceae</taxon>
        <taxon>CS clade</taxon>
        <taxon>Chlamydomonadales</taxon>
        <taxon>Haematococcaceae</taxon>
        <taxon>Haematococcus</taxon>
    </lineage>
</organism>
<sequence length="64" mass="6328">MHLTAGAAIGGTCLIASWVLLLAAVQQLAGISLPGAAASLEPSYLLVTTAVHAAALVVMQVLST</sequence>
<dbReference type="AlphaFoldDB" id="A0A699YR48"/>
<keyword evidence="3" id="KW-1185">Reference proteome</keyword>
<comment type="caution">
    <text evidence="2">The sequence shown here is derived from an EMBL/GenBank/DDBJ whole genome shotgun (WGS) entry which is preliminary data.</text>
</comment>
<keyword evidence="1" id="KW-0812">Transmembrane</keyword>
<dbReference type="Proteomes" id="UP000485058">
    <property type="component" value="Unassembled WGS sequence"/>
</dbReference>
<evidence type="ECO:0000313" key="3">
    <source>
        <dbReference type="Proteomes" id="UP000485058"/>
    </source>
</evidence>
<reference evidence="2 3" key="1">
    <citation type="submission" date="2020-02" db="EMBL/GenBank/DDBJ databases">
        <title>Draft genome sequence of Haematococcus lacustris strain NIES-144.</title>
        <authorList>
            <person name="Morimoto D."/>
            <person name="Nakagawa S."/>
            <person name="Yoshida T."/>
            <person name="Sawayama S."/>
        </authorList>
    </citation>
    <scope>NUCLEOTIDE SEQUENCE [LARGE SCALE GENOMIC DNA]</scope>
    <source>
        <strain evidence="2 3">NIES-144</strain>
    </source>
</reference>
<keyword evidence="1" id="KW-0472">Membrane</keyword>
<evidence type="ECO:0000256" key="1">
    <source>
        <dbReference type="SAM" id="Phobius"/>
    </source>
</evidence>
<accession>A0A699YR48</accession>
<keyword evidence="1" id="KW-1133">Transmembrane helix</keyword>
<name>A0A699YR48_HAELA</name>
<feature type="transmembrane region" description="Helical" evidence="1">
    <location>
        <begin position="43"/>
        <end position="62"/>
    </location>
</feature>